<dbReference type="EMBL" id="JANAVB010010193">
    <property type="protein sequence ID" value="KAJ6839271.1"/>
    <property type="molecule type" value="Genomic_DNA"/>
</dbReference>
<keyword evidence="3" id="KW-1185">Reference proteome</keyword>
<reference evidence="2" key="1">
    <citation type="journal article" date="2023" name="GigaByte">
        <title>Genome assembly of the bearded iris, Iris pallida Lam.</title>
        <authorList>
            <person name="Bruccoleri R.E."/>
            <person name="Oakeley E.J."/>
            <person name="Faust A.M.E."/>
            <person name="Altorfer M."/>
            <person name="Dessus-Babus S."/>
            <person name="Burckhardt D."/>
            <person name="Oertli M."/>
            <person name="Naumann U."/>
            <person name="Petersen F."/>
            <person name="Wong J."/>
        </authorList>
    </citation>
    <scope>NUCLEOTIDE SEQUENCE</scope>
    <source>
        <strain evidence="2">GSM-AAB239-AS_SAM_17_03QT</strain>
    </source>
</reference>
<evidence type="ECO:0000313" key="3">
    <source>
        <dbReference type="Proteomes" id="UP001140949"/>
    </source>
</evidence>
<dbReference type="EMBL" id="JANAVB010004237">
    <property type="protein sequence ID" value="KAJ6848972.1"/>
    <property type="molecule type" value="Genomic_DNA"/>
</dbReference>
<evidence type="ECO:0000313" key="1">
    <source>
        <dbReference type="EMBL" id="KAJ6839271.1"/>
    </source>
</evidence>
<name>A0AAX6I6W6_IRIPA</name>
<organism evidence="2 3">
    <name type="scientific">Iris pallida</name>
    <name type="common">Sweet iris</name>
    <dbReference type="NCBI Taxonomy" id="29817"/>
    <lineage>
        <taxon>Eukaryota</taxon>
        <taxon>Viridiplantae</taxon>
        <taxon>Streptophyta</taxon>
        <taxon>Embryophyta</taxon>
        <taxon>Tracheophyta</taxon>
        <taxon>Spermatophyta</taxon>
        <taxon>Magnoliopsida</taxon>
        <taxon>Liliopsida</taxon>
        <taxon>Asparagales</taxon>
        <taxon>Iridaceae</taxon>
        <taxon>Iridoideae</taxon>
        <taxon>Irideae</taxon>
        <taxon>Iris</taxon>
    </lineage>
</organism>
<gene>
    <name evidence="2" type="ORF">M6B38_272885</name>
    <name evidence="1" type="ORF">M6B38_317105</name>
</gene>
<comment type="caution">
    <text evidence="2">The sequence shown here is derived from an EMBL/GenBank/DDBJ whole genome shotgun (WGS) entry which is preliminary data.</text>
</comment>
<proteinExistence type="predicted"/>
<dbReference type="Proteomes" id="UP001140949">
    <property type="component" value="Unassembled WGS sequence"/>
</dbReference>
<dbReference type="AlphaFoldDB" id="A0AAX6I6W6"/>
<reference evidence="2" key="2">
    <citation type="submission" date="2023-04" db="EMBL/GenBank/DDBJ databases">
        <authorList>
            <person name="Bruccoleri R.E."/>
            <person name="Oakeley E.J."/>
            <person name="Faust A.-M."/>
            <person name="Dessus-Babus S."/>
            <person name="Altorfer M."/>
            <person name="Burckhardt D."/>
            <person name="Oertli M."/>
            <person name="Naumann U."/>
            <person name="Petersen F."/>
            <person name="Wong J."/>
        </authorList>
    </citation>
    <scope>NUCLEOTIDE SEQUENCE</scope>
    <source>
        <strain evidence="2">GSM-AAB239-AS_SAM_17_03QT</strain>
        <tissue evidence="2">Leaf</tissue>
    </source>
</reference>
<protein>
    <submittedName>
        <fullName evidence="2">Uncharacterized protein</fullName>
    </submittedName>
</protein>
<sequence>MDDGSLFPQNFACWTWSQNPSFSLFLDFHLLSGSLYFHLSCAKKERYSIFISLFSDFVANRTDRIRPQP</sequence>
<evidence type="ECO:0000313" key="2">
    <source>
        <dbReference type="EMBL" id="KAJ6848972.1"/>
    </source>
</evidence>
<accession>A0AAX6I6W6</accession>